<organism evidence="2 3">
    <name type="scientific">Pleurodeles waltl</name>
    <name type="common">Iberian ribbed newt</name>
    <dbReference type="NCBI Taxonomy" id="8319"/>
    <lineage>
        <taxon>Eukaryota</taxon>
        <taxon>Metazoa</taxon>
        <taxon>Chordata</taxon>
        <taxon>Craniata</taxon>
        <taxon>Vertebrata</taxon>
        <taxon>Euteleostomi</taxon>
        <taxon>Amphibia</taxon>
        <taxon>Batrachia</taxon>
        <taxon>Caudata</taxon>
        <taxon>Salamandroidea</taxon>
        <taxon>Salamandridae</taxon>
        <taxon>Pleurodelinae</taxon>
        <taxon>Pleurodeles</taxon>
    </lineage>
</organism>
<feature type="region of interest" description="Disordered" evidence="1">
    <location>
        <begin position="84"/>
        <end position="121"/>
    </location>
</feature>
<gene>
    <name evidence="2" type="ORF">NDU88_006149</name>
</gene>
<evidence type="ECO:0000313" key="2">
    <source>
        <dbReference type="EMBL" id="KAJ1210787.1"/>
    </source>
</evidence>
<dbReference type="EMBL" id="JANPWB010000002">
    <property type="protein sequence ID" value="KAJ1210787.1"/>
    <property type="molecule type" value="Genomic_DNA"/>
</dbReference>
<comment type="caution">
    <text evidence="2">The sequence shown here is derived from an EMBL/GenBank/DDBJ whole genome shotgun (WGS) entry which is preliminary data.</text>
</comment>
<name>A0AAV7W9Y4_PLEWA</name>
<sequence length="141" mass="14662">MGARPVPAALQGTVGLSIIYEERLTWGGGARRARLRGSSPCLLPGLFPRCVLGRLAHLLLPPHWIPALPALCCDASGNGVCGPALLPPPHHKLSPQAPPTSWRHGPPSCQSQPSGHLQPRAADCALPADALPARAAIPSQP</sequence>
<evidence type="ECO:0000313" key="3">
    <source>
        <dbReference type="Proteomes" id="UP001066276"/>
    </source>
</evidence>
<reference evidence="2" key="1">
    <citation type="journal article" date="2022" name="bioRxiv">
        <title>Sequencing and chromosome-scale assembly of the giantPleurodeles waltlgenome.</title>
        <authorList>
            <person name="Brown T."/>
            <person name="Elewa A."/>
            <person name="Iarovenko S."/>
            <person name="Subramanian E."/>
            <person name="Araus A.J."/>
            <person name="Petzold A."/>
            <person name="Susuki M."/>
            <person name="Suzuki K.-i.T."/>
            <person name="Hayashi T."/>
            <person name="Toyoda A."/>
            <person name="Oliveira C."/>
            <person name="Osipova E."/>
            <person name="Leigh N.D."/>
            <person name="Simon A."/>
            <person name="Yun M.H."/>
        </authorList>
    </citation>
    <scope>NUCLEOTIDE SEQUENCE</scope>
    <source>
        <strain evidence="2">20211129_DDA</strain>
        <tissue evidence="2">Liver</tissue>
    </source>
</reference>
<dbReference type="AlphaFoldDB" id="A0AAV7W9Y4"/>
<proteinExistence type="predicted"/>
<dbReference type="Proteomes" id="UP001066276">
    <property type="component" value="Chromosome 1_2"/>
</dbReference>
<evidence type="ECO:0000256" key="1">
    <source>
        <dbReference type="SAM" id="MobiDB-lite"/>
    </source>
</evidence>
<protein>
    <submittedName>
        <fullName evidence="2">Uncharacterized protein</fullName>
    </submittedName>
</protein>
<accession>A0AAV7W9Y4</accession>
<keyword evidence="3" id="KW-1185">Reference proteome</keyword>